<accession>A0A815V8K7</accession>
<evidence type="ECO:0000313" key="2">
    <source>
        <dbReference type="Proteomes" id="UP000663852"/>
    </source>
</evidence>
<protein>
    <submittedName>
        <fullName evidence="1">Uncharacterized protein</fullName>
    </submittedName>
</protein>
<gene>
    <name evidence="1" type="ORF">EDS130_LOCUS44697</name>
</gene>
<organism evidence="1 2">
    <name type="scientific">Adineta ricciae</name>
    <name type="common">Rotifer</name>
    <dbReference type="NCBI Taxonomy" id="249248"/>
    <lineage>
        <taxon>Eukaryota</taxon>
        <taxon>Metazoa</taxon>
        <taxon>Spiralia</taxon>
        <taxon>Gnathifera</taxon>
        <taxon>Rotifera</taxon>
        <taxon>Eurotatoria</taxon>
        <taxon>Bdelloidea</taxon>
        <taxon>Adinetida</taxon>
        <taxon>Adinetidae</taxon>
        <taxon>Adineta</taxon>
    </lineage>
</organism>
<proteinExistence type="predicted"/>
<comment type="caution">
    <text evidence="1">The sequence shown here is derived from an EMBL/GenBank/DDBJ whole genome shotgun (WGS) entry which is preliminary data.</text>
</comment>
<dbReference type="OrthoDB" id="10031879at2759"/>
<evidence type="ECO:0000313" key="1">
    <source>
        <dbReference type="EMBL" id="CAF1532636.1"/>
    </source>
</evidence>
<dbReference type="Proteomes" id="UP000663852">
    <property type="component" value="Unassembled WGS sequence"/>
</dbReference>
<name>A0A815V8K7_ADIRI</name>
<dbReference type="AlphaFoldDB" id="A0A815V8K7"/>
<dbReference type="EMBL" id="CAJNOJ010000904">
    <property type="protein sequence ID" value="CAF1532636.1"/>
    <property type="molecule type" value="Genomic_DNA"/>
</dbReference>
<sequence length="151" mass="17656">MKTIYDKCPLTFNGAFGLTKTAHSLKICSKLNQRSVGLYYHFITQHGLKPFYARYLAHEVKNGKDSSTTKLFNENDDVIDNFHKIPRPFNDGTMNLFDYNSKRVIRVPCQMKSILHYRLKIHLKTHHNLPNSIAQLVHDHIKEIRAKYDIN</sequence>
<reference evidence="1" key="1">
    <citation type="submission" date="2021-02" db="EMBL/GenBank/DDBJ databases">
        <authorList>
            <person name="Nowell W R."/>
        </authorList>
    </citation>
    <scope>NUCLEOTIDE SEQUENCE</scope>
</reference>